<dbReference type="Pfam" id="PF16418">
    <property type="entry name" value="CNOT1_HEAT"/>
    <property type="match status" value="1"/>
</dbReference>
<protein>
    <submittedName>
        <fullName evidence="11">Uncharacterized protein</fullName>
    </submittedName>
</protein>
<evidence type="ECO:0000259" key="7">
    <source>
        <dbReference type="Pfam" id="PF12842"/>
    </source>
</evidence>
<dbReference type="InterPro" id="IPR024557">
    <property type="entry name" value="CNOT1_dom_4"/>
</dbReference>
<dbReference type="InterPro" id="IPR040398">
    <property type="entry name" value="Not1"/>
</dbReference>
<dbReference type="GO" id="GO:0000932">
    <property type="term" value="C:P-body"/>
    <property type="evidence" value="ECO:0007669"/>
    <property type="project" value="TreeGrafter"/>
</dbReference>
<evidence type="ECO:0000256" key="2">
    <source>
        <dbReference type="ARBA" id="ARBA00022491"/>
    </source>
</evidence>
<dbReference type="VEuPathDB" id="TrichDB:TRFO_04762"/>
<dbReference type="Gene3D" id="1.25.40.840">
    <property type="entry name" value="CCR4-NOT transcription complex subunit 1 TTP binding domain"/>
    <property type="match status" value="1"/>
</dbReference>
<dbReference type="Gene3D" id="1.25.40.790">
    <property type="match status" value="1"/>
</dbReference>
<dbReference type="GO" id="GO:0030015">
    <property type="term" value="C:CCR4-NOT core complex"/>
    <property type="evidence" value="ECO:0007669"/>
    <property type="project" value="InterPro"/>
</dbReference>
<feature type="domain" description="CCR4-NOT transcription complex subunit 1 TTP binding" evidence="9">
    <location>
        <begin position="605"/>
        <end position="752"/>
    </location>
</feature>
<dbReference type="PANTHER" id="PTHR13162">
    <property type="entry name" value="CCR4-NOT TRANSCRIPTION COMPLEX"/>
    <property type="match status" value="1"/>
</dbReference>
<comment type="caution">
    <text evidence="11">The sequence shown here is derived from an EMBL/GenBank/DDBJ whole genome shotgun (WGS) entry which is preliminary data.</text>
</comment>
<feature type="domain" description="CCR4-Not complex component Not1 C-terminal" evidence="6">
    <location>
        <begin position="1579"/>
        <end position="1874"/>
    </location>
</feature>
<evidence type="ECO:0000259" key="9">
    <source>
        <dbReference type="Pfam" id="PF16417"/>
    </source>
</evidence>
<feature type="domain" description="CCR4-NOT transcription complex subunit 1" evidence="7">
    <location>
        <begin position="1065"/>
        <end position="1171"/>
    </location>
</feature>
<keyword evidence="2" id="KW-0678">Repressor</keyword>
<keyword evidence="5" id="KW-0539">Nucleus</keyword>
<dbReference type="GO" id="GO:0000288">
    <property type="term" value="P:nuclear-transcribed mRNA catabolic process, deadenylation-dependent decay"/>
    <property type="evidence" value="ECO:0007669"/>
    <property type="project" value="TreeGrafter"/>
</dbReference>
<keyword evidence="3" id="KW-0805">Transcription regulation</keyword>
<evidence type="ECO:0000259" key="8">
    <source>
        <dbReference type="Pfam" id="PF16415"/>
    </source>
</evidence>
<dbReference type="InterPro" id="IPR032194">
    <property type="entry name" value="CNOT1_HEAT"/>
</dbReference>
<keyword evidence="4" id="KW-0804">Transcription</keyword>
<dbReference type="EMBL" id="MLAK01000660">
    <property type="protein sequence ID" value="OHT08692.1"/>
    <property type="molecule type" value="Genomic_DNA"/>
</dbReference>
<dbReference type="GO" id="GO:0017148">
    <property type="term" value="P:negative regulation of translation"/>
    <property type="evidence" value="ECO:0007669"/>
    <property type="project" value="InterPro"/>
</dbReference>
<dbReference type="RefSeq" id="XP_068361828.1">
    <property type="nucleotide sequence ID" value="XM_068492086.1"/>
</dbReference>
<sequence length="1895" mass="215933">MNSEFSRPSPYVYGCHYCDNIIKNGLKNANPAVLSDQLIAIILNTDLTVISHVLGIFFKIIDSNFINSKQLQSLRQIVKIIVSRFQDQSQFRNIVVQFFDNLPSFPEKSLSSLFDETSLTLTIFCCLSNHSKEATNLLTTKLLPNLNNSFFISNELLYQLCSLNIPNVDLSKLTQGNRSFPLQLSPYTQGNNKYEVMKLESSQIAVPLYSVIMEYDSCFLSSKSHVEQLFDFYSNFNEKHAATFILSIVAPESNFKEYLEKLDSHQRLLIFNMYKEIFVRRKINFTKLVDALDVIDFPPISSDSCYLLFLCICCFFDKQLIPSSSFTRRWRNKKLQFSILSAMTTFFIPNLDFSKGGPQVNLHQLEMQLNVFKQWNNCWVSLEFTERIVSLMITNRIYLERYLDPLINKYPALLIALLGQTNVRITEELIDVILSPFIKVLQGSQSILAVLWKLANPFMNRIIAELYIRQPARIETIFESANKMLDSLLLHEDVAFATDLAFYAASQNKLEIGDFVTNYVNKYTISSLTKIMDFIKQRMTESLPSTPPFQTAVLNSLFTYLYNKFDSYPTEIRAFIQRTFMTCETVRPDIKHFTFDLKIPISKLHEIKQTASMNYSMLLEDELTVLELADMIEKYRTTDPTLFSCHIHYLLAEFRLLCKHAAADVEKLAGLAGTLVTSNALSSKQIEMIFPFIRHALSQPPSSSDFLFATTALEAALPKLSDFPQFVYDVMHESQLRSYKPSLYDKVHKIGQALNEPIQSSRTTVLHIHPKLKRYEQISSPPPRVCKAIQSIQADPSSLPTLLENFPLYRDWIAYHIVCIIQDTPELLNPLLTHLLENKSFLTYVFQASASQAHQHILSPDFDKYEGGFVRRRLLILGKLIGSITLAINRPLLSRFLDLKQILLYAFSQGKLYGIVPFVCAILAPASKYFALPNPFTSSILQILAAIYSANNIKLVIKNNIDEIFGIYNTTLSRFASIPLLFPEKRQNNFDFLMCPFSLQHAVAPPDVERILNFDETAFSQFVSQLIIIPDHPILTTKPELKDKMRRILIQQSLHLIRSEGMVLSRVASSTAQTLSLKDFMLYSDNELLLEQAQTLTKQLSAGLTLFTIPVKVSRQLLTCLKHESEGADNDWVESIAQQNYEWIVQLLRDVVRLRAWKSVHKAVENSDDVRLQMQKSAKTLGSYSISMKQAYYGQMQQIYNDMSELSLSVQPFPTFESLQAKERMVPTDMEFDQYLQKFQKVTQYGTAYDIPEDVNIVIQQCPDLSGKTIVFERFKAILKTLLKNATKSINTPFEPVIVRIIDKVCQSVPHSLVTKAQSYVLTWVKNPLHSFLVIGELLECGLLTIQQLDITLTEMLNSEPFNPRGASFVTQLLFYLIVRQNIVSPASVISSLSALTVCKNGLQADNSHSNSPQPQQNVQVMKQLDELINLYNTMEAPSHQLSAASKLQTVSTFDPIEDMDDSDSIIFKLKQWCDSIDSPKPTEENVLKATMECVNSGKNFFVYLFFCESERTSLQFLQCAERAGELKNKWCEMLDAVVMIIQGNANVVGFDMRKFYTIFRAMMDPAIQDPNLLIQYLVSLHKTRPLLMPSFSFSWIELITDKQLVYTLLSNPNNWPSYSILITDFCTLVAQLDNDSSNDVFNQVYRSFLRILLILVHDFRDFIVAIQSMLLMSLPFSFCQARNIILSVTPQTDVQPLKTTEDLLSTLSPNIVSLLKTIVDNGGFYDEISFKSVIDIFNAPDENKNNSFSRSFIALITAPLSSLKQSDAIEETAAYSILSSVLDAISPETAMAIINLLVDRLRFDCRETNAFIRLIFTLFKAKLYRSGICEIIVRVIFERASAPPPRPFGLITIVKELIIDNDRNNTLLSLPISTPNESVTSFLTAAKSIFFAKK</sequence>
<dbReference type="Pfam" id="PF16417">
    <property type="entry name" value="CNOT1_TTP_bind"/>
    <property type="match status" value="1"/>
</dbReference>
<name>A0A1J4KFY4_9EUKA</name>
<comment type="subcellular location">
    <subcellularLocation>
        <location evidence="1">Nucleus</location>
    </subcellularLocation>
</comment>
<gene>
    <name evidence="11" type="ORF">TRFO_04762</name>
</gene>
<reference evidence="11" key="1">
    <citation type="submission" date="2016-10" db="EMBL/GenBank/DDBJ databases">
        <authorList>
            <person name="Benchimol M."/>
            <person name="Almeida L.G."/>
            <person name="Vasconcelos A.T."/>
            <person name="Perreira-Neves A."/>
            <person name="Rosa I.A."/>
            <person name="Tasca T."/>
            <person name="Bogo M.R."/>
            <person name="de Souza W."/>
        </authorList>
    </citation>
    <scope>NUCLEOTIDE SEQUENCE [LARGE SCALE GENOMIC DNA]</scope>
    <source>
        <strain evidence="11">K</strain>
    </source>
</reference>
<dbReference type="GeneID" id="94826790"/>
<organism evidence="11 12">
    <name type="scientific">Tritrichomonas foetus</name>
    <dbReference type="NCBI Taxonomy" id="1144522"/>
    <lineage>
        <taxon>Eukaryota</taxon>
        <taxon>Metamonada</taxon>
        <taxon>Parabasalia</taxon>
        <taxon>Tritrichomonadida</taxon>
        <taxon>Tritrichomonadidae</taxon>
        <taxon>Tritrichomonas</taxon>
    </lineage>
</organism>
<dbReference type="GO" id="GO:0060090">
    <property type="term" value="F:molecular adaptor activity"/>
    <property type="evidence" value="ECO:0007669"/>
    <property type="project" value="TreeGrafter"/>
</dbReference>
<dbReference type="OrthoDB" id="1933107at2759"/>
<feature type="domain" description="CCR4-NOT transcription complex subunit 1 HEAT repeat" evidence="10">
    <location>
        <begin position="428"/>
        <end position="553"/>
    </location>
</feature>
<evidence type="ECO:0000313" key="11">
    <source>
        <dbReference type="EMBL" id="OHT08692.1"/>
    </source>
</evidence>
<dbReference type="Pfam" id="PF12842">
    <property type="entry name" value="DUF3819"/>
    <property type="match status" value="1"/>
</dbReference>
<evidence type="ECO:0000256" key="5">
    <source>
        <dbReference type="ARBA" id="ARBA00023242"/>
    </source>
</evidence>
<keyword evidence="12" id="KW-1185">Reference proteome</keyword>
<accession>A0A1J4KFY4</accession>
<dbReference type="Gene3D" id="1.25.40.800">
    <property type="match status" value="1"/>
</dbReference>
<evidence type="ECO:0000259" key="10">
    <source>
        <dbReference type="Pfam" id="PF16418"/>
    </source>
</evidence>
<proteinExistence type="predicted"/>
<dbReference type="Proteomes" id="UP000179807">
    <property type="component" value="Unassembled WGS sequence"/>
</dbReference>
<dbReference type="Pfam" id="PF16415">
    <property type="entry name" value="CNOT1_CAF1_bind"/>
    <property type="match status" value="1"/>
</dbReference>
<dbReference type="GO" id="GO:0005634">
    <property type="term" value="C:nucleus"/>
    <property type="evidence" value="ECO:0007669"/>
    <property type="project" value="UniProtKB-SubCell"/>
</dbReference>
<dbReference type="InterPro" id="IPR007196">
    <property type="entry name" value="CCR4-Not_Not1_C"/>
</dbReference>
<evidence type="ECO:0000256" key="3">
    <source>
        <dbReference type="ARBA" id="ARBA00023015"/>
    </source>
</evidence>
<feature type="domain" description="CCR4-NOT transcription complex subunit 1 CAF1-binding" evidence="8">
    <location>
        <begin position="809"/>
        <end position="976"/>
    </location>
</feature>
<evidence type="ECO:0000256" key="1">
    <source>
        <dbReference type="ARBA" id="ARBA00004123"/>
    </source>
</evidence>
<evidence type="ECO:0000259" key="6">
    <source>
        <dbReference type="Pfam" id="PF04054"/>
    </source>
</evidence>
<evidence type="ECO:0000313" key="12">
    <source>
        <dbReference type="Proteomes" id="UP000179807"/>
    </source>
</evidence>
<dbReference type="InterPro" id="IPR032191">
    <property type="entry name" value="CNOT1_CAF1_bind"/>
</dbReference>
<dbReference type="InterPro" id="IPR032193">
    <property type="entry name" value="CNOT1_TTP_bind"/>
</dbReference>
<evidence type="ECO:0000256" key="4">
    <source>
        <dbReference type="ARBA" id="ARBA00023163"/>
    </source>
</evidence>
<dbReference type="PANTHER" id="PTHR13162:SF8">
    <property type="entry name" value="CCR4-NOT TRANSCRIPTION COMPLEX SUBUNIT 1"/>
    <property type="match status" value="1"/>
</dbReference>
<dbReference type="Gene3D" id="1.25.40.180">
    <property type="match status" value="1"/>
</dbReference>
<dbReference type="Pfam" id="PF04054">
    <property type="entry name" value="Not1"/>
    <property type="match status" value="1"/>
</dbReference>
<dbReference type="InterPro" id="IPR038535">
    <property type="entry name" value="CNOT1_TTP_bind_sf"/>
</dbReference>